<name>A0ABD0JIT7_9CAEN</name>
<sequence length="89" mass="10354">MPKLRVVSTQTERDWRHEGEIIWEPEQIPACMICQRTLGDFRKLRELGREHVRGSRGVKAVWSANRNQLSRVFCSTLQLLTVGMVYRAA</sequence>
<protein>
    <submittedName>
        <fullName evidence="1">Uncharacterized protein</fullName>
    </submittedName>
</protein>
<gene>
    <name evidence="1" type="ORF">BaRGS_00033881</name>
</gene>
<proteinExistence type="predicted"/>
<dbReference type="Proteomes" id="UP001519460">
    <property type="component" value="Unassembled WGS sequence"/>
</dbReference>
<reference evidence="1 2" key="1">
    <citation type="journal article" date="2023" name="Sci. Data">
        <title>Genome assembly of the Korean intertidal mud-creeper Batillaria attramentaria.</title>
        <authorList>
            <person name="Patra A.K."/>
            <person name="Ho P.T."/>
            <person name="Jun S."/>
            <person name="Lee S.J."/>
            <person name="Kim Y."/>
            <person name="Won Y.J."/>
        </authorList>
    </citation>
    <scope>NUCLEOTIDE SEQUENCE [LARGE SCALE GENOMIC DNA]</scope>
    <source>
        <strain evidence="1">Wonlab-2016</strain>
    </source>
</reference>
<dbReference type="EMBL" id="JACVVK020000422">
    <property type="protein sequence ID" value="KAK7474879.1"/>
    <property type="molecule type" value="Genomic_DNA"/>
</dbReference>
<comment type="caution">
    <text evidence="1">The sequence shown here is derived from an EMBL/GenBank/DDBJ whole genome shotgun (WGS) entry which is preliminary data.</text>
</comment>
<organism evidence="1 2">
    <name type="scientific">Batillaria attramentaria</name>
    <dbReference type="NCBI Taxonomy" id="370345"/>
    <lineage>
        <taxon>Eukaryota</taxon>
        <taxon>Metazoa</taxon>
        <taxon>Spiralia</taxon>
        <taxon>Lophotrochozoa</taxon>
        <taxon>Mollusca</taxon>
        <taxon>Gastropoda</taxon>
        <taxon>Caenogastropoda</taxon>
        <taxon>Sorbeoconcha</taxon>
        <taxon>Cerithioidea</taxon>
        <taxon>Batillariidae</taxon>
        <taxon>Batillaria</taxon>
    </lineage>
</organism>
<evidence type="ECO:0000313" key="1">
    <source>
        <dbReference type="EMBL" id="KAK7474879.1"/>
    </source>
</evidence>
<keyword evidence="2" id="KW-1185">Reference proteome</keyword>
<dbReference type="AlphaFoldDB" id="A0ABD0JIT7"/>
<evidence type="ECO:0000313" key="2">
    <source>
        <dbReference type="Proteomes" id="UP001519460"/>
    </source>
</evidence>
<accession>A0ABD0JIT7</accession>